<dbReference type="SUPFAM" id="SSF57840">
    <property type="entry name" value="Ribosomal protein L36"/>
    <property type="match status" value="1"/>
</dbReference>
<dbReference type="HAMAP" id="MF_00251">
    <property type="entry name" value="Ribosomal_bL36"/>
    <property type="match status" value="1"/>
</dbReference>
<reference evidence="8 9" key="2">
    <citation type="journal article" date="2024" name="Nature">
        <title>A new family of bacterial ribosome hibernation factors.</title>
        <authorList>
            <person name="Helena-Bueno K."/>
            <person name="Rybak M.Y."/>
            <person name="Ekemezie C.L."/>
            <person name="Sullivan R."/>
            <person name="Brown C.R."/>
            <person name="Dingwall C."/>
            <person name="Basle A."/>
            <person name="Schneider C."/>
            <person name="Connolly J.P.R."/>
            <person name="Blaza J.N."/>
            <person name="Csorgo B."/>
            <person name="Moynihan P.J."/>
            <person name="Gagnon M.G."/>
            <person name="Hill C.H."/>
            <person name="Melnikov S.V."/>
        </authorList>
    </citation>
    <scope>STRUCTURE BY ELECTRON MICROSCOPY (2.60 ANGSTROMS)</scope>
</reference>
<evidence type="ECO:0007829" key="9">
    <source>
        <dbReference type="PDB" id="8RDV"/>
    </source>
</evidence>
<reference evidence="6 7" key="1">
    <citation type="submission" date="2015-09" db="EMBL/GenBank/DDBJ databases">
        <title>Complete genome of Psychrobacter urativorans R10.10B.</title>
        <authorList>
            <person name="See-Too W.S."/>
            <person name="Chan K.G."/>
        </authorList>
    </citation>
    <scope>NUCLEOTIDE SEQUENCE [LARGE SCALE GENOMIC DNA]</scope>
    <source>
        <strain evidence="6 7">R10.10B</strain>
    </source>
</reference>
<dbReference type="PANTHER" id="PTHR42888">
    <property type="entry name" value="50S RIBOSOMAL PROTEIN L36, CHLOROPLASTIC"/>
    <property type="match status" value="1"/>
</dbReference>
<comment type="similarity">
    <text evidence="1 4 5">Belongs to the bacterial ribosomal protein bL36 family.</text>
</comment>
<evidence type="ECO:0000256" key="2">
    <source>
        <dbReference type="ARBA" id="ARBA00022980"/>
    </source>
</evidence>
<dbReference type="EMBL" id="CP012678">
    <property type="protein sequence ID" value="ALF59269.1"/>
    <property type="molecule type" value="Genomic_DNA"/>
</dbReference>
<evidence type="ECO:0000256" key="4">
    <source>
        <dbReference type="HAMAP-Rule" id="MF_00251"/>
    </source>
</evidence>
<evidence type="ECO:0000313" key="6">
    <source>
        <dbReference type="EMBL" id="ALF59269.1"/>
    </source>
</evidence>
<dbReference type="GeneID" id="303300112"/>
<dbReference type="KEGG" id="pur:AOC03_03725"/>
<dbReference type="PDB" id="8RD8">
    <property type="method" value="EM"/>
    <property type="resolution" value="2.62 A"/>
    <property type="chains" value="ep=1-38"/>
</dbReference>
<organism evidence="6 7">
    <name type="scientific">Psychrobacter urativorans</name>
    <dbReference type="NCBI Taxonomy" id="45610"/>
    <lineage>
        <taxon>Bacteria</taxon>
        <taxon>Pseudomonadati</taxon>
        <taxon>Pseudomonadota</taxon>
        <taxon>Gammaproteobacteria</taxon>
        <taxon>Moraxellales</taxon>
        <taxon>Moraxellaceae</taxon>
        <taxon>Psychrobacter</taxon>
    </lineage>
</organism>
<dbReference type="PROSITE" id="PS00828">
    <property type="entry name" value="RIBOSOMAL_L36"/>
    <property type="match status" value="1"/>
</dbReference>
<keyword evidence="7" id="KW-1185">Reference proteome</keyword>
<dbReference type="GO" id="GO:0005840">
    <property type="term" value="C:ribosome"/>
    <property type="evidence" value="ECO:0007669"/>
    <property type="project" value="UniProtKB-KW"/>
</dbReference>
<dbReference type="EMDB" id="EMD-19077"/>
<evidence type="ECO:0000256" key="3">
    <source>
        <dbReference type="ARBA" id="ARBA00023274"/>
    </source>
</evidence>
<dbReference type="Proteomes" id="UP000059847">
    <property type="component" value="Chromosome"/>
</dbReference>
<dbReference type="STRING" id="45610.AOC03_03725"/>
<accession>A0A0M4U3Z5</accession>
<dbReference type="InterPro" id="IPR000473">
    <property type="entry name" value="Ribosomal_bL36"/>
</dbReference>
<evidence type="ECO:0000256" key="5">
    <source>
        <dbReference type="RuleBase" id="RU000571"/>
    </source>
</evidence>
<dbReference type="EMDB" id="EMD-19076"/>
<dbReference type="PANTHER" id="PTHR42888:SF1">
    <property type="entry name" value="LARGE RIBOSOMAL SUBUNIT PROTEIN BL36C"/>
    <property type="match status" value="1"/>
</dbReference>
<dbReference type="Pfam" id="PF00444">
    <property type="entry name" value="Ribosomal_L36"/>
    <property type="match status" value="1"/>
</dbReference>
<dbReference type="EMDB" id="EMD-19067"/>
<dbReference type="GeneID" id="60255466"/>
<name>A0A0M4U3Z5_9GAMM</name>
<dbReference type="RefSeq" id="WP_010196721.1">
    <property type="nucleotide sequence ID" value="NZ_CP012678.1"/>
</dbReference>
<dbReference type="SMR" id="A0A0M4U3Z5"/>
<sequence length="38" mass="4317">MKVQASVKKICGSCKVVRRKGRVHIICTAEPRHKQRQG</sequence>
<dbReference type="GO" id="GO:0003735">
    <property type="term" value="F:structural constituent of ribosome"/>
    <property type="evidence" value="ECO:0007669"/>
    <property type="project" value="InterPro"/>
</dbReference>
<dbReference type="InterPro" id="IPR035977">
    <property type="entry name" value="Ribosomal_bL36_sp"/>
</dbReference>
<dbReference type="AlphaFoldDB" id="A0A0M4U3Z5"/>
<evidence type="ECO:0000313" key="7">
    <source>
        <dbReference type="Proteomes" id="UP000059847"/>
    </source>
</evidence>
<dbReference type="GO" id="GO:0005737">
    <property type="term" value="C:cytoplasm"/>
    <property type="evidence" value="ECO:0007669"/>
    <property type="project" value="UniProtKB-ARBA"/>
</dbReference>
<keyword evidence="3 4" id="KW-0687">Ribonucleoprotein</keyword>
<dbReference type="NCBIfam" id="TIGR01022">
    <property type="entry name" value="rpmJ_bact"/>
    <property type="match status" value="1"/>
</dbReference>
<dbReference type="EMDB" id="EMD-52036"/>
<gene>
    <name evidence="4" type="primary">rpmJ</name>
    <name evidence="6" type="ORF">AOC03_03725</name>
</gene>
<dbReference type="PDB" id="8RDW">
    <property type="method" value="EM"/>
    <property type="resolution" value="2.74 A"/>
    <property type="chains" value="ep=1-38"/>
</dbReference>
<keyword evidence="8 9" id="KW-0002">3D-structure</keyword>
<dbReference type="GO" id="GO:1990904">
    <property type="term" value="C:ribonucleoprotein complex"/>
    <property type="evidence" value="ECO:0007669"/>
    <property type="project" value="UniProtKB-KW"/>
</dbReference>
<protein>
    <recommendedName>
        <fullName evidence="4">Large ribosomal subunit protein bL36</fullName>
    </recommendedName>
</protein>
<dbReference type="OrthoDB" id="9802520at2"/>
<proteinExistence type="evidence at protein level"/>
<evidence type="ECO:0007829" key="8">
    <source>
        <dbReference type="PDB" id="8RD8"/>
    </source>
</evidence>
<keyword evidence="2 4" id="KW-0689">Ribosomal protein</keyword>
<evidence type="ECO:0000256" key="1">
    <source>
        <dbReference type="ARBA" id="ARBA00007645"/>
    </source>
</evidence>
<dbReference type="GO" id="GO:0006412">
    <property type="term" value="P:translation"/>
    <property type="evidence" value="ECO:0007669"/>
    <property type="project" value="UniProtKB-UniRule"/>
</dbReference>
<dbReference type="PDB" id="8RDV">
    <property type="method" value="EM"/>
    <property type="resolution" value="2.60 A"/>
    <property type="chains" value="ep=1-38"/>
</dbReference>